<evidence type="ECO:0000313" key="2">
    <source>
        <dbReference type="EMBL" id="RHN63436.1"/>
    </source>
</evidence>
<gene>
    <name evidence="2" type="ORF">MtrunA17_Chr4g0058251</name>
</gene>
<feature type="chain" id="PRO_5017368448" description="Transmembrane protein" evidence="1">
    <location>
        <begin position="25"/>
        <end position="54"/>
    </location>
</feature>
<accession>A0A396ICY6</accession>
<organism evidence="2">
    <name type="scientific">Medicago truncatula</name>
    <name type="common">Barrel medic</name>
    <name type="synonym">Medicago tribuloides</name>
    <dbReference type="NCBI Taxonomy" id="3880"/>
    <lineage>
        <taxon>Eukaryota</taxon>
        <taxon>Viridiplantae</taxon>
        <taxon>Streptophyta</taxon>
        <taxon>Embryophyta</taxon>
        <taxon>Tracheophyta</taxon>
        <taxon>Spermatophyta</taxon>
        <taxon>Magnoliopsida</taxon>
        <taxon>eudicotyledons</taxon>
        <taxon>Gunneridae</taxon>
        <taxon>Pentapetalae</taxon>
        <taxon>rosids</taxon>
        <taxon>fabids</taxon>
        <taxon>Fabales</taxon>
        <taxon>Fabaceae</taxon>
        <taxon>Papilionoideae</taxon>
        <taxon>50 kb inversion clade</taxon>
        <taxon>NPAAA clade</taxon>
        <taxon>Hologalegina</taxon>
        <taxon>IRL clade</taxon>
        <taxon>Trifolieae</taxon>
        <taxon>Medicago</taxon>
    </lineage>
</organism>
<dbReference type="Gramene" id="rna26134">
    <property type="protein sequence ID" value="RHN63436.1"/>
    <property type="gene ID" value="gene26134"/>
</dbReference>
<evidence type="ECO:0008006" key="3">
    <source>
        <dbReference type="Google" id="ProtNLM"/>
    </source>
</evidence>
<dbReference type="Proteomes" id="UP000265566">
    <property type="component" value="Chromosome 4"/>
</dbReference>
<keyword evidence="1" id="KW-0732">Signal</keyword>
<feature type="signal peptide" evidence="1">
    <location>
        <begin position="1"/>
        <end position="24"/>
    </location>
</feature>
<protein>
    <recommendedName>
        <fullName evidence="3">Transmembrane protein</fullName>
    </recommendedName>
</protein>
<proteinExistence type="predicted"/>
<dbReference type="AlphaFoldDB" id="A0A396ICY6"/>
<dbReference type="EMBL" id="PSQE01000004">
    <property type="protein sequence ID" value="RHN63436.1"/>
    <property type="molecule type" value="Genomic_DNA"/>
</dbReference>
<name>A0A396ICY6_MEDTR</name>
<comment type="caution">
    <text evidence="2">The sequence shown here is derived from an EMBL/GenBank/DDBJ whole genome shotgun (WGS) entry which is preliminary data.</text>
</comment>
<sequence>MAASRYFFIPRTILMATISFLSLSQHSNTCPKVPSPILLWILSREVKFSPTAKV</sequence>
<reference evidence="2" key="1">
    <citation type="journal article" date="2018" name="Nat. Plants">
        <title>Whole-genome landscape of Medicago truncatula symbiotic genes.</title>
        <authorList>
            <person name="Pecrix Y."/>
            <person name="Gamas P."/>
            <person name="Carrere S."/>
        </authorList>
    </citation>
    <scope>NUCLEOTIDE SEQUENCE</scope>
    <source>
        <tissue evidence="2">Leaves</tissue>
    </source>
</reference>
<evidence type="ECO:0000256" key="1">
    <source>
        <dbReference type="SAM" id="SignalP"/>
    </source>
</evidence>